<dbReference type="Proteomes" id="UP000515135">
    <property type="component" value="Unplaced"/>
</dbReference>
<dbReference type="GO" id="GO:0007165">
    <property type="term" value="P:signal transduction"/>
    <property type="evidence" value="ECO:0007669"/>
    <property type="project" value="InterPro"/>
</dbReference>
<dbReference type="OrthoDB" id="298939at2759"/>
<dbReference type="GeneID" id="109463944"/>
<feature type="compositionally biased region" description="Polar residues" evidence="2">
    <location>
        <begin position="401"/>
        <end position="411"/>
    </location>
</feature>
<dbReference type="Gene3D" id="2.60.40.640">
    <property type="match status" value="1"/>
</dbReference>
<dbReference type="GO" id="GO:0005737">
    <property type="term" value="C:cytoplasm"/>
    <property type="evidence" value="ECO:0007669"/>
    <property type="project" value="TreeGrafter"/>
</dbReference>
<dbReference type="Gene3D" id="2.60.40.840">
    <property type="match status" value="1"/>
</dbReference>
<evidence type="ECO:0000313" key="6">
    <source>
        <dbReference type="RefSeq" id="XP_019616408.1"/>
    </source>
</evidence>
<dbReference type="FunFam" id="2.60.40.640:FF:000036">
    <property type="entry name" value="beta-arrestin-2 isoform X2"/>
    <property type="match status" value="1"/>
</dbReference>
<keyword evidence="4" id="KW-1185">Reference proteome</keyword>
<dbReference type="Pfam" id="PF00339">
    <property type="entry name" value="Arrestin_N"/>
    <property type="match status" value="1"/>
</dbReference>
<dbReference type="PANTHER" id="PTHR11792:SF17">
    <property type="entry name" value="KURTZ ARRESTIN"/>
    <property type="match status" value="1"/>
</dbReference>
<protein>
    <submittedName>
        <fullName evidence="5 6">Beta-arrestin-1-like isoform X1</fullName>
    </submittedName>
</protein>
<dbReference type="FunFam" id="2.60.40.840:FF:000003">
    <property type="entry name" value="Kurtz arrestin"/>
    <property type="match status" value="1"/>
</dbReference>
<dbReference type="SMART" id="SM01017">
    <property type="entry name" value="Arrestin_C"/>
    <property type="match status" value="1"/>
</dbReference>
<organism evidence="4 5">
    <name type="scientific">Branchiostoma belcheri</name>
    <name type="common">Amphioxus</name>
    <dbReference type="NCBI Taxonomy" id="7741"/>
    <lineage>
        <taxon>Eukaryota</taxon>
        <taxon>Metazoa</taxon>
        <taxon>Chordata</taxon>
        <taxon>Cephalochordata</taxon>
        <taxon>Leptocardii</taxon>
        <taxon>Amphioxiformes</taxon>
        <taxon>Branchiostomatidae</taxon>
        <taxon>Branchiostoma</taxon>
    </lineage>
</organism>
<name>A0A6P4YC91_BRABE</name>
<dbReference type="AlphaFoldDB" id="A0A6P4YC91"/>
<accession>A0A6P4YC91</accession>
<dbReference type="PROSITE" id="PS00295">
    <property type="entry name" value="ARRESTINS"/>
    <property type="match status" value="1"/>
</dbReference>
<dbReference type="PRINTS" id="PR00309">
    <property type="entry name" value="ARRESTIN"/>
</dbReference>
<dbReference type="RefSeq" id="XP_019616407.1">
    <property type="nucleotide sequence ID" value="XM_019760848.1"/>
</dbReference>
<feature type="region of interest" description="Disordered" evidence="2">
    <location>
        <begin position="375"/>
        <end position="419"/>
    </location>
</feature>
<feature type="compositionally biased region" description="Gly residues" evidence="2">
    <location>
        <begin position="1"/>
        <end position="11"/>
    </location>
</feature>
<reference evidence="5 6" key="1">
    <citation type="submission" date="2025-04" db="UniProtKB">
        <authorList>
            <consortium name="RefSeq"/>
        </authorList>
    </citation>
    <scope>IDENTIFICATION</scope>
    <source>
        <tissue evidence="5 6">Gonad</tissue>
    </source>
</reference>
<gene>
    <name evidence="5 6" type="primary">LOC109463944</name>
</gene>
<dbReference type="SUPFAM" id="SSF81296">
    <property type="entry name" value="E set domains"/>
    <property type="match status" value="2"/>
</dbReference>
<proteinExistence type="inferred from homology"/>
<dbReference type="InterPro" id="IPR017864">
    <property type="entry name" value="Arrestin_CS"/>
</dbReference>
<dbReference type="GO" id="GO:0002031">
    <property type="term" value="P:G protein-coupled receptor internalization"/>
    <property type="evidence" value="ECO:0007669"/>
    <property type="project" value="TreeGrafter"/>
</dbReference>
<dbReference type="GO" id="GO:0001664">
    <property type="term" value="F:G protein-coupled receptor binding"/>
    <property type="evidence" value="ECO:0007669"/>
    <property type="project" value="TreeGrafter"/>
</dbReference>
<dbReference type="RefSeq" id="XP_019616408.1">
    <property type="nucleotide sequence ID" value="XM_019760849.1"/>
</dbReference>
<dbReference type="KEGG" id="bbel:109463944"/>
<evidence type="ECO:0000259" key="3">
    <source>
        <dbReference type="SMART" id="SM01017"/>
    </source>
</evidence>
<evidence type="ECO:0000256" key="2">
    <source>
        <dbReference type="SAM" id="MobiDB-lite"/>
    </source>
</evidence>
<dbReference type="InterPro" id="IPR011021">
    <property type="entry name" value="Arrestin-like_N"/>
</dbReference>
<dbReference type="InterPro" id="IPR014752">
    <property type="entry name" value="Arrestin-like_C"/>
</dbReference>
<dbReference type="InterPro" id="IPR000698">
    <property type="entry name" value="Arrestin"/>
</dbReference>
<feature type="domain" description="Arrestin C-terminal-like" evidence="3">
    <location>
        <begin position="224"/>
        <end position="381"/>
    </location>
</feature>
<dbReference type="InterPro" id="IPR014756">
    <property type="entry name" value="Ig_E-set"/>
</dbReference>
<evidence type="ECO:0000256" key="1">
    <source>
        <dbReference type="ARBA" id="ARBA00005298"/>
    </source>
</evidence>
<dbReference type="PANTHER" id="PTHR11792">
    <property type="entry name" value="ARRESTIN"/>
    <property type="match status" value="1"/>
</dbReference>
<evidence type="ECO:0000313" key="4">
    <source>
        <dbReference type="Proteomes" id="UP000515135"/>
    </source>
</evidence>
<feature type="region of interest" description="Disordered" evidence="2">
    <location>
        <begin position="1"/>
        <end position="40"/>
    </location>
</feature>
<sequence>MLAADGDGGYNGPAANMDTSEETGNDGKDQKKQGTRVFKKSSPNGKITVYLGKRDFVDHLTHVDPVDGVILVDKEYLKDRKVFSHILAAFRYGREDLDVLGLTFRKDLYIASAQVYPPQPSEQKPLTRLQERLIKKLGQNAYPFFFEMPKNAPSSVTLQPAPGDTGKETPCGVDYELKAFVADSIEEKAHKRNSVRLAIRKVTYAPSTPGPQPFAEASREFMMSANPLHLECSLDKELYYHGEPINVNVQITNNSNKTVKKIRISVRQFADICLFSTAQYKCPVAILETEDGFPVGPSQTLSKVYTVCPLLKNNLDKRGLALDGKLKHEDTNLASSTIMTKDTTRENLGIVVQYKVKIRLIVAYGGDLSVELPFTLSHPKPETPPPSPKPDRAQEAPVDTNLINLETSETPDSYGKDDDDIIFEDFARMRLKDHEGGDTEA</sequence>
<dbReference type="Pfam" id="PF02752">
    <property type="entry name" value="Arrestin_C"/>
    <property type="match status" value="1"/>
</dbReference>
<dbReference type="InterPro" id="IPR014753">
    <property type="entry name" value="Arrestin_N"/>
</dbReference>
<evidence type="ECO:0000313" key="5">
    <source>
        <dbReference type="RefSeq" id="XP_019616407.1"/>
    </source>
</evidence>
<dbReference type="InterPro" id="IPR011022">
    <property type="entry name" value="Arrestin_C-like"/>
</dbReference>
<comment type="similarity">
    <text evidence="1">Belongs to the arrestin family.</text>
</comment>